<evidence type="ECO:0008006" key="8">
    <source>
        <dbReference type="Google" id="ProtNLM"/>
    </source>
</evidence>
<reference evidence="6 7" key="1">
    <citation type="journal article" date="2020" name="G3 (Bethesda)">
        <title>Improved Reference Genome for Cyclotella cryptica CCMP332, a Model for Cell Wall Morphogenesis, Salinity Adaptation, and Lipid Production in Diatoms (Bacillariophyta).</title>
        <authorList>
            <person name="Roberts W.R."/>
            <person name="Downey K.M."/>
            <person name="Ruck E.C."/>
            <person name="Traller J.C."/>
            <person name="Alverson A.J."/>
        </authorList>
    </citation>
    <scope>NUCLEOTIDE SEQUENCE [LARGE SCALE GENOMIC DNA]</scope>
    <source>
        <strain evidence="6 7">CCMP332</strain>
    </source>
</reference>
<evidence type="ECO:0000256" key="4">
    <source>
        <dbReference type="ARBA" id="ARBA00022691"/>
    </source>
</evidence>
<evidence type="ECO:0000313" key="6">
    <source>
        <dbReference type="EMBL" id="KAL3793064.1"/>
    </source>
</evidence>
<proteinExistence type="inferred from homology"/>
<evidence type="ECO:0000256" key="2">
    <source>
        <dbReference type="ARBA" id="ARBA00022603"/>
    </source>
</evidence>
<comment type="caution">
    <text evidence="6">The sequence shown here is derived from an EMBL/GenBank/DDBJ whole genome shotgun (WGS) entry which is preliminary data.</text>
</comment>
<dbReference type="EMBL" id="JABMIG020000095">
    <property type="protein sequence ID" value="KAL3793064.1"/>
    <property type="molecule type" value="Genomic_DNA"/>
</dbReference>
<dbReference type="InterPro" id="IPR026170">
    <property type="entry name" value="FAM173A/B"/>
</dbReference>
<gene>
    <name evidence="6" type="ORF">HJC23_003072</name>
</gene>
<dbReference type="InterPro" id="IPR029063">
    <property type="entry name" value="SAM-dependent_MTases_sf"/>
</dbReference>
<comment type="similarity">
    <text evidence="1">Belongs to the ANT/ATPSC lysine N-methyltransferase family.</text>
</comment>
<protein>
    <recommendedName>
        <fullName evidence="8">Methyltransferase domain-containing protein</fullName>
    </recommendedName>
</protein>
<keyword evidence="4" id="KW-0949">S-adenosyl-L-methionine</keyword>
<dbReference type="PANTHER" id="PTHR13610">
    <property type="entry name" value="METHYLTRANSFERASE DOMAIN-CONTAINING PROTEIN"/>
    <property type="match status" value="1"/>
</dbReference>
<dbReference type="AlphaFoldDB" id="A0ABD3PZN2"/>
<dbReference type="GO" id="GO:0016279">
    <property type="term" value="F:protein-lysine N-methyltransferase activity"/>
    <property type="evidence" value="ECO:0007669"/>
    <property type="project" value="UniProtKB-ARBA"/>
</dbReference>
<feature type="region of interest" description="Disordered" evidence="5">
    <location>
        <begin position="169"/>
        <end position="191"/>
    </location>
</feature>
<keyword evidence="2" id="KW-0489">Methyltransferase</keyword>
<dbReference type="SUPFAM" id="SSF53335">
    <property type="entry name" value="S-adenosyl-L-methionine-dependent methyltransferases"/>
    <property type="match status" value="1"/>
</dbReference>
<feature type="compositionally biased region" description="Low complexity" evidence="5">
    <location>
        <begin position="180"/>
        <end position="189"/>
    </location>
</feature>
<organism evidence="6 7">
    <name type="scientific">Cyclotella cryptica</name>
    <dbReference type="NCBI Taxonomy" id="29204"/>
    <lineage>
        <taxon>Eukaryota</taxon>
        <taxon>Sar</taxon>
        <taxon>Stramenopiles</taxon>
        <taxon>Ochrophyta</taxon>
        <taxon>Bacillariophyta</taxon>
        <taxon>Coscinodiscophyceae</taxon>
        <taxon>Thalassiosirophycidae</taxon>
        <taxon>Stephanodiscales</taxon>
        <taxon>Stephanodiscaceae</taxon>
        <taxon>Cyclotella</taxon>
    </lineage>
</organism>
<sequence length="230" mass="25732">MLAPRKTLWSTPQSAIDTAIAFADLHANDVVYDVGCGDGRVLIQMASKSIPVGSSSDSAVSPCDLPRNSQHHHCHRFVGIEISPERAEEARANVQRAKHDNRIGQHVSIEIKCANALEVDYNDATVIFLYLVPRGLRLIRPILWSQATNQDTVLNRTTDSRDHPAACEKSQLNKRCSNTRQVQQNNNNQRPRRVITYMNPIENKVVLKKELCKVGNVEGAAFPIYLYHLG</sequence>
<dbReference type="PANTHER" id="PTHR13610:SF11">
    <property type="entry name" value="METHYLTRANSFERASE DOMAIN-CONTAINING PROTEIN"/>
    <property type="match status" value="1"/>
</dbReference>
<dbReference type="CDD" id="cd02440">
    <property type="entry name" value="AdoMet_MTases"/>
    <property type="match status" value="1"/>
</dbReference>
<name>A0ABD3PZN2_9STRA</name>
<dbReference type="Gene3D" id="3.40.50.150">
    <property type="entry name" value="Vaccinia Virus protein VP39"/>
    <property type="match status" value="1"/>
</dbReference>
<evidence type="ECO:0000256" key="3">
    <source>
        <dbReference type="ARBA" id="ARBA00022679"/>
    </source>
</evidence>
<evidence type="ECO:0000256" key="5">
    <source>
        <dbReference type="SAM" id="MobiDB-lite"/>
    </source>
</evidence>
<dbReference type="GO" id="GO:0032259">
    <property type="term" value="P:methylation"/>
    <property type="evidence" value="ECO:0007669"/>
    <property type="project" value="UniProtKB-KW"/>
</dbReference>
<dbReference type="Proteomes" id="UP001516023">
    <property type="component" value="Unassembled WGS sequence"/>
</dbReference>
<accession>A0ABD3PZN2</accession>
<evidence type="ECO:0000313" key="7">
    <source>
        <dbReference type="Proteomes" id="UP001516023"/>
    </source>
</evidence>
<evidence type="ECO:0000256" key="1">
    <source>
        <dbReference type="ARBA" id="ARBA00010633"/>
    </source>
</evidence>
<keyword evidence="7" id="KW-1185">Reference proteome</keyword>
<keyword evidence="3" id="KW-0808">Transferase</keyword>